<name>A0A5Q2FCM0_9ACTN</name>
<gene>
    <name evidence="13" type="primary">cydB</name>
    <name evidence="13" type="ORF">Rai3103_07230</name>
</gene>
<dbReference type="KEGG" id="rain:Rai3103_07230"/>
<protein>
    <submittedName>
        <fullName evidence="13">Cytochrome d ubiquinol oxidase subunit II</fullName>
    </submittedName>
</protein>
<dbReference type="PIRSF" id="PIRSF000267">
    <property type="entry name" value="Cyt_oxidse_sub2"/>
    <property type="match status" value="1"/>
</dbReference>
<evidence type="ECO:0000256" key="2">
    <source>
        <dbReference type="ARBA" id="ARBA00007543"/>
    </source>
</evidence>
<evidence type="ECO:0000256" key="5">
    <source>
        <dbReference type="ARBA" id="ARBA00022617"/>
    </source>
</evidence>
<evidence type="ECO:0000256" key="10">
    <source>
        <dbReference type="ARBA" id="ARBA00023004"/>
    </source>
</evidence>
<dbReference type="GO" id="GO:0070069">
    <property type="term" value="C:cytochrome complex"/>
    <property type="evidence" value="ECO:0007669"/>
    <property type="project" value="TreeGrafter"/>
</dbReference>
<dbReference type="RefSeq" id="WP_153572028.1">
    <property type="nucleotide sequence ID" value="NZ_CP045725.1"/>
</dbReference>
<dbReference type="NCBIfam" id="TIGR00203">
    <property type="entry name" value="cydB"/>
    <property type="match status" value="1"/>
</dbReference>
<evidence type="ECO:0000313" key="13">
    <source>
        <dbReference type="EMBL" id="QGF23497.1"/>
    </source>
</evidence>
<dbReference type="GO" id="GO:0016682">
    <property type="term" value="F:oxidoreductase activity, acting on diphenols and related substances as donors, oxygen as acceptor"/>
    <property type="evidence" value="ECO:0007669"/>
    <property type="project" value="TreeGrafter"/>
</dbReference>
<dbReference type="Proteomes" id="UP000386847">
    <property type="component" value="Chromosome"/>
</dbReference>
<keyword evidence="5" id="KW-0349">Heme</keyword>
<dbReference type="InterPro" id="IPR003317">
    <property type="entry name" value="Cyt-d_oxidase_su2"/>
</dbReference>
<dbReference type="GO" id="GO:0009055">
    <property type="term" value="F:electron transfer activity"/>
    <property type="evidence" value="ECO:0007669"/>
    <property type="project" value="TreeGrafter"/>
</dbReference>
<comment type="similarity">
    <text evidence="2">Belongs to the cytochrome ubiquinol oxidase subunit 2 family.</text>
</comment>
<feature type="transmembrane region" description="Helical" evidence="12">
    <location>
        <begin position="6"/>
        <end position="26"/>
    </location>
</feature>
<feature type="transmembrane region" description="Helical" evidence="12">
    <location>
        <begin position="117"/>
        <end position="139"/>
    </location>
</feature>
<dbReference type="PANTHER" id="PTHR43141:SF5">
    <property type="entry name" value="CYTOCHROME BD-I UBIQUINOL OXIDASE SUBUNIT 2"/>
    <property type="match status" value="1"/>
</dbReference>
<feature type="transmembrane region" description="Helical" evidence="12">
    <location>
        <begin position="263"/>
        <end position="289"/>
    </location>
</feature>
<dbReference type="EMBL" id="CP045725">
    <property type="protein sequence ID" value="QGF23497.1"/>
    <property type="molecule type" value="Genomic_DNA"/>
</dbReference>
<dbReference type="GO" id="GO:0019646">
    <property type="term" value="P:aerobic electron transport chain"/>
    <property type="evidence" value="ECO:0007669"/>
    <property type="project" value="TreeGrafter"/>
</dbReference>
<dbReference type="Pfam" id="PF02322">
    <property type="entry name" value="Cyt_bd_oxida_II"/>
    <property type="match status" value="1"/>
</dbReference>
<feature type="transmembrane region" description="Helical" evidence="12">
    <location>
        <begin position="309"/>
        <end position="331"/>
    </location>
</feature>
<evidence type="ECO:0000256" key="1">
    <source>
        <dbReference type="ARBA" id="ARBA00004651"/>
    </source>
</evidence>
<dbReference type="GO" id="GO:0046872">
    <property type="term" value="F:metal ion binding"/>
    <property type="evidence" value="ECO:0007669"/>
    <property type="project" value="UniProtKB-KW"/>
</dbReference>
<proteinExistence type="inferred from homology"/>
<feature type="transmembrane region" description="Helical" evidence="12">
    <location>
        <begin position="76"/>
        <end position="97"/>
    </location>
</feature>
<keyword evidence="14" id="KW-1185">Reference proteome</keyword>
<dbReference type="AlphaFoldDB" id="A0A5Q2FCM0"/>
<evidence type="ECO:0000256" key="7">
    <source>
        <dbReference type="ARBA" id="ARBA00022723"/>
    </source>
</evidence>
<evidence type="ECO:0000256" key="6">
    <source>
        <dbReference type="ARBA" id="ARBA00022692"/>
    </source>
</evidence>
<evidence type="ECO:0000256" key="3">
    <source>
        <dbReference type="ARBA" id="ARBA00022448"/>
    </source>
</evidence>
<comment type="subcellular location">
    <subcellularLocation>
        <location evidence="1">Cell membrane</location>
        <topology evidence="1">Multi-pass membrane protein</topology>
    </subcellularLocation>
</comment>
<keyword evidence="4" id="KW-1003">Cell membrane</keyword>
<evidence type="ECO:0000256" key="12">
    <source>
        <dbReference type="SAM" id="Phobius"/>
    </source>
</evidence>
<evidence type="ECO:0000256" key="4">
    <source>
        <dbReference type="ARBA" id="ARBA00022475"/>
    </source>
</evidence>
<evidence type="ECO:0000256" key="11">
    <source>
        <dbReference type="ARBA" id="ARBA00023136"/>
    </source>
</evidence>
<organism evidence="13 14">
    <name type="scientific">Raineyella fluvialis</name>
    <dbReference type="NCBI Taxonomy" id="2662261"/>
    <lineage>
        <taxon>Bacteria</taxon>
        <taxon>Bacillati</taxon>
        <taxon>Actinomycetota</taxon>
        <taxon>Actinomycetes</taxon>
        <taxon>Propionibacteriales</taxon>
        <taxon>Propionibacteriaceae</taxon>
        <taxon>Raineyella</taxon>
    </lineage>
</organism>
<dbReference type="PANTHER" id="PTHR43141">
    <property type="entry name" value="CYTOCHROME BD2 SUBUNIT II"/>
    <property type="match status" value="1"/>
</dbReference>
<keyword evidence="8" id="KW-0249">Electron transport</keyword>
<keyword evidence="7" id="KW-0479">Metal-binding</keyword>
<keyword evidence="11 12" id="KW-0472">Membrane</keyword>
<keyword evidence="9 12" id="KW-1133">Transmembrane helix</keyword>
<accession>A0A5Q2FCM0</accession>
<evidence type="ECO:0000256" key="8">
    <source>
        <dbReference type="ARBA" id="ARBA00022982"/>
    </source>
</evidence>
<keyword evidence="3" id="KW-0813">Transport</keyword>
<reference evidence="13 14" key="1">
    <citation type="submission" date="2019-10" db="EMBL/GenBank/DDBJ databases">
        <title>Genomic analysis of Raineyella sp. CBA3103.</title>
        <authorList>
            <person name="Roh S.W."/>
        </authorList>
    </citation>
    <scope>NUCLEOTIDE SEQUENCE [LARGE SCALE GENOMIC DNA]</scope>
    <source>
        <strain evidence="13 14">CBA3103</strain>
    </source>
</reference>
<evidence type="ECO:0000313" key="14">
    <source>
        <dbReference type="Proteomes" id="UP000386847"/>
    </source>
</evidence>
<keyword evidence="6 12" id="KW-0812">Transmembrane</keyword>
<evidence type="ECO:0000256" key="9">
    <source>
        <dbReference type="ARBA" id="ARBA00022989"/>
    </source>
</evidence>
<dbReference type="GO" id="GO:0005886">
    <property type="term" value="C:plasma membrane"/>
    <property type="evidence" value="ECO:0007669"/>
    <property type="project" value="UniProtKB-SubCell"/>
</dbReference>
<keyword evidence="10" id="KW-0408">Iron</keyword>
<feature type="transmembrane region" description="Helical" evidence="12">
    <location>
        <begin position="206"/>
        <end position="227"/>
    </location>
</feature>
<sequence>MDTVLPIVWFLLIAVLWTGFFVLEGFDFGVGMLMPFLAKDDRERRVLINTIGPVWDGNEVWLLTAGGATFAAFPEWYASLFSGLYLPLFLVLLALILRGVSFEYRHQRGEAAWKRGWDTCIIGASYVAALVFGIAFANFVRGLPMDATHTVHQTAGSFFGLFTPFALLGGVTFVALFLTHGAAFIALKTGGPIRERARTYASRTGLVAVVGLAGFLGWMNLAFSGLARGTAGASPALSLWPAAILAVLGALLLWVMNSRGKEGWAFVGGVVAILAMLVNIFAAMFPNVIPSTLDPAYGLTVFQAASTPYTLTIMTVAAGVMTPIVLAYQAWTYWVFRKRLSVKDIPVGESADETSVVASPRPASS</sequence>
<feature type="transmembrane region" description="Helical" evidence="12">
    <location>
        <begin position="159"/>
        <end position="185"/>
    </location>
</feature>
<feature type="transmembrane region" description="Helical" evidence="12">
    <location>
        <begin position="239"/>
        <end position="256"/>
    </location>
</feature>